<evidence type="ECO:0000313" key="1">
    <source>
        <dbReference type="EMBL" id="MFC5705945.1"/>
    </source>
</evidence>
<gene>
    <name evidence="1" type="ORF">ACFPVW_07705</name>
</gene>
<comment type="caution">
    <text evidence="1">The sequence shown here is derived from an EMBL/GenBank/DDBJ whole genome shotgun (WGS) entry which is preliminary data.</text>
</comment>
<name>A0ABW0YDX0_9GAMM</name>
<sequence length="124" mass="13961">MNEQIKDLFQDESISDDQLAAIIQEAQGDASKVSKSMKALGIGAGSKEHIAYMQSLKNDAMRKHGFSEAPQQTEFTGEELANANWTTKQWQQWERARRVKAGYKPNPLNNTQDAVEFFKKLRGG</sequence>
<organism evidence="1 2">
    <name type="scientific">Aeromonas eucrenophila</name>
    <dbReference type="NCBI Taxonomy" id="649"/>
    <lineage>
        <taxon>Bacteria</taxon>
        <taxon>Pseudomonadati</taxon>
        <taxon>Pseudomonadota</taxon>
        <taxon>Gammaproteobacteria</taxon>
        <taxon>Aeromonadales</taxon>
        <taxon>Aeromonadaceae</taxon>
        <taxon>Aeromonas</taxon>
    </lineage>
</organism>
<accession>A0ABW0YDX0</accession>
<reference evidence="2" key="1">
    <citation type="journal article" date="2019" name="Int. J. Syst. Evol. Microbiol.">
        <title>The Global Catalogue of Microorganisms (GCM) 10K type strain sequencing project: providing services to taxonomists for standard genome sequencing and annotation.</title>
        <authorList>
            <consortium name="The Broad Institute Genomics Platform"/>
            <consortium name="The Broad Institute Genome Sequencing Center for Infectious Disease"/>
            <person name="Wu L."/>
            <person name="Ma J."/>
        </authorList>
    </citation>
    <scope>NUCLEOTIDE SEQUENCE [LARGE SCALE GENOMIC DNA]</scope>
    <source>
        <strain evidence="2">KCTC 15012</strain>
    </source>
</reference>
<dbReference type="RefSeq" id="WP_042643607.1">
    <property type="nucleotide sequence ID" value="NZ_CDDF01000016.1"/>
</dbReference>
<dbReference type="Proteomes" id="UP001596132">
    <property type="component" value="Unassembled WGS sequence"/>
</dbReference>
<evidence type="ECO:0000313" key="2">
    <source>
        <dbReference type="Proteomes" id="UP001596132"/>
    </source>
</evidence>
<protein>
    <submittedName>
        <fullName evidence="1">Uncharacterized protein</fullName>
    </submittedName>
</protein>
<dbReference type="EMBL" id="JBHSPP010000008">
    <property type="protein sequence ID" value="MFC5705945.1"/>
    <property type="molecule type" value="Genomic_DNA"/>
</dbReference>
<proteinExistence type="predicted"/>
<keyword evidence="2" id="KW-1185">Reference proteome</keyword>